<reference evidence="1 2" key="1">
    <citation type="submission" date="2013-08" db="EMBL/GenBank/DDBJ databases">
        <title>Genome of Pontibacillus chungwhensis.</title>
        <authorList>
            <person name="Wang Q."/>
            <person name="Wang G."/>
        </authorList>
    </citation>
    <scope>NUCLEOTIDE SEQUENCE [LARGE SCALE GENOMIC DNA]</scope>
    <source>
        <strain evidence="1 2">BH030062</strain>
    </source>
</reference>
<sequence length="126" mass="14333">MYKRTSCVNQVKINSLTLSSIFEIGDAEEATPRSRALAVQKEGALFSDRDFPFSDFPIYSAELPGFDRQLMIDQTRVPCDPYIHVDSVHIEGVSSASVFQIGNLDHIESEVRIKHFRILKEKDDEQ</sequence>
<evidence type="ECO:0000313" key="2">
    <source>
        <dbReference type="Proteomes" id="UP000030153"/>
    </source>
</evidence>
<dbReference type="Pfam" id="PF10970">
    <property type="entry name" value="GerPE"/>
    <property type="match status" value="1"/>
</dbReference>
<comment type="caution">
    <text evidence="1">The sequence shown here is derived from an EMBL/GenBank/DDBJ whole genome shotgun (WGS) entry which is preliminary data.</text>
</comment>
<dbReference type="OrthoDB" id="2599887at2"/>
<organism evidence="1 2">
    <name type="scientific">Pontibacillus chungwhensis BH030062</name>
    <dbReference type="NCBI Taxonomy" id="1385513"/>
    <lineage>
        <taxon>Bacteria</taxon>
        <taxon>Bacillati</taxon>
        <taxon>Bacillota</taxon>
        <taxon>Bacilli</taxon>
        <taxon>Bacillales</taxon>
        <taxon>Bacillaceae</taxon>
        <taxon>Pontibacillus</taxon>
    </lineage>
</organism>
<dbReference type="eggNOG" id="ENOG503385J">
    <property type="taxonomic scope" value="Bacteria"/>
</dbReference>
<name>A0A0A2UWA3_9BACI</name>
<accession>A0A0A2UWA3</accession>
<evidence type="ECO:0000313" key="1">
    <source>
        <dbReference type="EMBL" id="KGP90771.1"/>
    </source>
</evidence>
<keyword evidence="2" id="KW-1185">Reference proteome</keyword>
<protein>
    <submittedName>
        <fullName evidence="1">Spore gernimation protein PE</fullName>
    </submittedName>
</protein>
<dbReference type="Proteomes" id="UP000030153">
    <property type="component" value="Unassembled WGS sequence"/>
</dbReference>
<dbReference type="STRING" id="1385513.N780_03635"/>
<dbReference type="EMBL" id="AVBG01000010">
    <property type="protein sequence ID" value="KGP90771.1"/>
    <property type="molecule type" value="Genomic_DNA"/>
</dbReference>
<dbReference type="RefSeq" id="WP_036785038.1">
    <property type="nucleotide sequence ID" value="NZ_AVBG01000010.1"/>
</dbReference>
<proteinExistence type="predicted"/>
<gene>
    <name evidence="1" type="ORF">N780_03635</name>
</gene>
<dbReference type="InterPro" id="IPR024496">
    <property type="entry name" value="Spore_germ_GerPE"/>
</dbReference>
<dbReference type="AlphaFoldDB" id="A0A0A2UWA3"/>